<evidence type="ECO:0000259" key="11">
    <source>
        <dbReference type="Pfam" id="PF07731"/>
    </source>
</evidence>
<evidence type="ECO:0000256" key="8">
    <source>
        <dbReference type="ARBA" id="ARBA00023008"/>
    </source>
</evidence>
<keyword evidence="7 10" id="KW-0560">Oxidoreductase</keyword>
<comment type="caution">
    <text evidence="13">The sequence shown here is derived from an EMBL/GenBank/DDBJ whole genome shotgun (WGS) entry which is preliminary data.</text>
</comment>
<keyword evidence="14" id="KW-1185">Reference proteome</keyword>
<dbReference type="PRINTS" id="PR00695">
    <property type="entry name" value="CUNO2RDTASE"/>
</dbReference>
<feature type="domain" description="Plastocyanin-like" evidence="12">
    <location>
        <begin position="77"/>
        <end position="182"/>
    </location>
</feature>
<keyword evidence="5 10" id="KW-0479">Metal-binding</keyword>
<dbReference type="InterPro" id="IPR008972">
    <property type="entry name" value="Cupredoxin"/>
</dbReference>
<dbReference type="Pfam" id="PF07731">
    <property type="entry name" value="Cu-oxidase_2"/>
    <property type="match status" value="1"/>
</dbReference>
<dbReference type="Pfam" id="PF07732">
    <property type="entry name" value="Cu-oxidase_3"/>
    <property type="match status" value="1"/>
</dbReference>
<evidence type="ECO:0000313" key="14">
    <source>
        <dbReference type="Proteomes" id="UP000309667"/>
    </source>
</evidence>
<evidence type="ECO:0000256" key="5">
    <source>
        <dbReference type="ARBA" id="ARBA00022723"/>
    </source>
</evidence>
<dbReference type="GO" id="GO:0050421">
    <property type="term" value="F:nitrite reductase (NO-forming) activity"/>
    <property type="evidence" value="ECO:0007669"/>
    <property type="project" value="UniProtKB-EC"/>
</dbReference>
<evidence type="ECO:0000256" key="7">
    <source>
        <dbReference type="ARBA" id="ARBA00023002"/>
    </source>
</evidence>
<keyword evidence="8 10" id="KW-0186">Copper</keyword>
<evidence type="ECO:0000259" key="12">
    <source>
        <dbReference type="Pfam" id="PF07732"/>
    </source>
</evidence>
<feature type="signal peptide" evidence="10">
    <location>
        <begin position="1"/>
        <end position="25"/>
    </location>
</feature>
<comment type="cofactor">
    <cofactor evidence="10">
        <name>Cu(2+)</name>
        <dbReference type="ChEBI" id="CHEBI:29036"/>
    </cofactor>
    <text evidence="10">Binds 1 Cu(+) ion.</text>
</comment>
<evidence type="ECO:0000313" key="13">
    <source>
        <dbReference type="EMBL" id="THV12572.1"/>
    </source>
</evidence>
<dbReference type="PANTHER" id="PTHR11709:SF394">
    <property type="entry name" value="FI03373P-RELATED"/>
    <property type="match status" value="1"/>
</dbReference>
<sequence length="357" mass="38080">MTGYTLLLPALAITLLSAIATPALADGSHNHPAANGTASAPLDIVRSAIDLAPPVGRRGPKTIKVKLDTVEVTGRLADGATYHYWTFNKKVPGPFVRSRVGDTVEVELTNLADSSERHSVDFHAVTGPSGGAVATDAAPGETKSFTFKALKPGLYVYHCAVPLAAQHIANGMYGLILVEPEQGLPPVDREFYIMQGEIYTREPFGTKGKLSESLEMLLDEQPEYYVFNGAANALTEDNALTAKVGETIRIYFGVGGPNKTSSFHVIGEVFDKAYQLASLTSGPLTDVQTVSVPPGGAAVVDLTLDVPGEYMLVDHALSRVTRGLVGKLLVEGQQRPEIFGNTATKIIEQEHREPGSQ</sequence>
<dbReference type="InterPro" id="IPR011707">
    <property type="entry name" value="Cu-oxidase-like_N"/>
</dbReference>
<dbReference type="CDD" id="cd04208">
    <property type="entry name" value="CuRO_2_CuNIR"/>
    <property type="match status" value="1"/>
</dbReference>
<proteinExistence type="inferred from homology"/>
<dbReference type="SUPFAM" id="SSF49503">
    <property type="entry name" value="Cupredoxins"/>
    <property type="match status" value="2"/>
</dbReference>
<comment type="subunit">
    <text evidence="2 10">Homotrimer.</text>
</comment>
<dbReference type="Proteomes" id="UP000309667">
    <property type="component" value="Unassembled WGS sequence"/>
</dbReference>
<dbReference type="InterPro" id="IPR001287">
    <property type="entry name" value="NO2-reductase_Cu"/>
</dbReference>
<protein>
    <recommendedName>
        <fullName evidence="4 10">Copper-containing nitrite reductase</fullName>
        <ecNumber evidence="3 10">1.7.2.1</ecNumber>
    </recommendedName>
</protein>
<dbReference type="InterPro" id="IPR011706">
    <property type="entry name" value="Cu-oxidase_C"/>
</dbReference>
<accession>A0ABY2QRS7</accession>
<comment type="cofactor">
    <cofactor evidence="10">
        <name>Cu(+)</name>
        <dbReference type="ChEBI" id="CHEBI:49552"/>
    </cofactor>
    <text evidence="10">Binds 1 Cu(+) ion.</text>
</comment>
<dbReference type="EC" id="1.7.2.1" evidence="3 10"/>
<dbReference type="RefSeq" id="WP_136559363.1">
    <property type="nucleotide sequence ID" value="NZ_STGT01000004.1"/>
</dbReference>
<evidence type="ECO:0000256" key="4">
    <source>
        <dbReference type="ARBA" id="ARBA00017290"/>
    </source>
</evidence>
<reference evidence="13 14" key="1">
    <citation type="submission" date="2019-04" db="EMBL/GenBank/DDBJ databases">
        <title>Genome sequence of strain 7209-2.</title>
        <authorList>
            <person name="Gao J."/>
            <person name="Sun J."/>
        </authorList>
    </citation>
    <scope>NUCLEOTIDE SEQUENCE [LARGE SCALE GENOMIC DNA]</scope>
    <source>
        <strain evidence="13 14">7209-2</strain>
    </source>
</reference>
<keyword evidence="6" id="KW-0677">Repeat</keyword>
<name>A0ABY2QRS7_9HYPH</name>
<dbReference type="NCBIfam" id="TIGR02376">
    <property type="entry name" value="Cu_nitrite_red"/>
    <property type="match status" value="1"/>
</dbReference>
<dbReference type="CDD" id="cd11020">
    <property type="entry name" value="CuRO_1_CuNIR"/>
    <property type="match status" value="1"/>
</dbReference>
<evidence type="ECO:0000256" key="10">
    <source>
        <dbReference type="RuleBase" id="RU365025"/>
    </source>
</evidence>
<keyword evidence="10" id="KW-0732">Signal</keyword>
<evidence type="ECO:0000256" key="1">
    <source>
        <dbReference type="ARBA" id="ARBA00010609"/>
    </source>
</evidence>
<evidence type="ECO:0000256" key="9">
    <source>
        <dbReference type="ARBA" id="ARBA00049340"/>
    </source>
</evidence>
<feature type="domain" description="Plastocyanin-like" evidence="11">
    <location>
        <begin position="220"/>
        <end position="331"/>
    </location>
</feature>
<evidence type="ECO:0000256" key="6">
    <source>
        <dbReference type="ARBA" id="ARBA00022737"/>
    </source>
</evidence>
<comment type="similarity">
    <text evidence="1 10">Belongs to the multicopper oxidase family.</text>
</comment>
<feature type="chain" id="PRO_5044961372" description="Copper-containing nitrite reductase" evidence="10">
    <location>
        <begin position="26"/>
        <end position="357"/>
    </location>
</feature>
<comment type="catalytic activity">
    <reaction evidence="9 10">
        <text>nitric oxide + Fe(III)-[cytochrome c] + H2O = Fe(II)-[cytochrome c] + nitrite + 2 H(+)</text>
        <dbReference type="Rhea" id="RHEA:15233"/>
        <dbReference type="Rhea" id="RHEA-COMP:10350"/>
        <dbReference type="Rhea" id="RHEA-COMP:14399"/>
        <dbReference type="ChEBI" id="CHEBI:15377"/>
        <dbReference type="ChEBI" id="CHEBI:15378"/>
        <dbReference type="ChEBI" id="CHEBI:16301"/>
        <dbReference type="ChEBI" id="CHEBI:16480"/>
        <dbReference type="ChEBI" id="CHEBI:29033"/>
        <dbReference type="ChEBI" id="CHEBI:29034"/>
        <dbReference type="EC" id="1.7.2.1"/>
    </reaction>
</comment>
<dbReference type="EMBL" id="STGT01000004">
    <property type="protein sequence ID" value="THV12572.1"/>
    <property type="molecule type" value="Genomic_DNA"/>
</dbReference>
<dbReference type="InterPro" id="IPR045087">
    <property type="entry name" value="Cu-oxidase_fam"/>
</dbReference>
<gene>
    <name evidence="13" type="primary">nirK</name>
    <name evidence="13" type="ORF">E9677_17630</name>
</gene>
<evidence type="ECO:0000256" key="2">
    <source>
        <dbReference type="ARBA" id="ARBA00011233"/>
    </source>
</evidence>
<organism evidence="13 14">
    <name type="scientific">Rhizobium rhizophilum</name>
    <dbReference type="NCBI Taxonomy" id="1850373"/>
    <lineage>
        <taxon>Bacteria</taxon>
        <taxon>Pseudomonadati</taxon>
        <taxon>Pseudomonadota</taxon>
        <taxon>Alphaproteobacteria</taxon>
        <taxon>Hyphomicrobiales</taxon>
        <taxon>Rhizobiaceae</taxon>
        <taxon>Rhizobium/Agrobacterium group</taxon>
        <taxon>Rhizobium</taxon>
    </lineage>
</organism>
<dbReference type="Gene3D" id="2.60.40.420">
    <property type="entry name" value="Cupredoxins - blue copper proteins"/>
    <property type="match status" value="2"/>
</dbReference>
<evidence type="ECO:0000256" key="3">
    <source>
        <dbReference type="ARBA" id="ARBA00011882"/>
    </source>
</evidence>
<dbReference type="PANTHER" id="PTHR11709">
    <property type="entry name" value="MULTI-COPPER OXIDASE"/>
    <property type="match status" value="1"/>
</dbReference>